<name>A0ABV5HMV0_9VIBR</name>
<protein>
    <recommendedName>
        <fullName evidence="3">Phage tail protein</fullName>
    </recommendedName>
</protein>
<dbReference type="Proteomes" id="UP001589645">
    <property type="component" value="Unassembled WGS sequence"/>
</dbReference>
<gene>
    <name evidence="1" type="ORF">ACFFUV_11500</name>
</gene>
<dbReference type="EMBL" id="JBHMEP010000002">
    <property type="protein sequence ID" value="MFB9135586.1"/>
    <property type="molecule type" value="Genomic_DNA"/>
</dbReference>
<evidence type="ECO:0000313" key="1">
    <source>
        <dbReference type="EMBL" id="MFB9135586.1"/>
    </source>
</evidence>
<proteinExistence type="predicted"/>
<organism evidence="1 2">
    <name type="scientific">Vibrio olivae</name>
    <dbReference type="NCBI Taxonomy" id="1243002"/>
    <lineage>
        <taxon>Bacteria</taxon>
        <taxon>Pseudomonadati</taxon>
        <taxon>Pseudomonadota</taxon>
        <taxon>Gammaproteobacteria</taxon>
        <taxon>Vibrionales</taxon>
        <taxon>Vibrionaceae</taxon>
        <taxon>Vibrio</taxon>
    </lineage>
</organism>
<keyword evidence="2" id="KW-1185">Reference proteome</keyword>
<reference evidence="1 2" key="1">
    <citation type="submission" date="2024-09" db="EMBL/GenBank/DDBJ databases">
        <authorList>
            <person name="Sun Q."/>
            <person name="Mori K."/>
        </authorList>
    </citation>
    <scope>NUCLEOTIDE SEQUENCE [LARGE SCALE GENOMIC DNA]</scope>
    <source>
        <strain evidence="1 2">CECT 8064</strain>
    </source>
</reference>
<comment type="caution">
    <text evidence="1">The sequence shown here is derived from an EMBL/GenBank/DDBJ whole genome shotgun (WGS) entry which is preliminary data.</text>
</comment>
<dbReference type="RefSeq" id="WP_390192699.1">
    <property type="nucleotide sequence ID" value="NZ_JBHMEP010000002.1"/>
</dbReference>
<accession>A0ABV5HMV0</accession>
<evidence type="ECO:0000313" key="2">
    <source>
        <dbReference type="Proteomes" id="UP001589645"/>
    </source>
</evidence>
<sequence>MYSKYIVFIDNKLPLPERISIISRAWGKDIPISFSQDNEVLNDASYLDLKVNKWEANSKWSEIQDQEPWIRVEIYRDEQVEEFVLKNQLRLTFDYDNYFLLVLGLDDGWQEIDQILLGCIVKATMKSYQTYGYDDTKGYIICDDYLNSLPSKDTVRQYIFLACNPRGVVA</sequence>
<evidence type="ECO:0008006" key="3">
    <source>
        <dbReference type="Google" id="ProtNLM"/>
    </source>
</evidence>